<name>A0A075LKC3_9BACI</name>
<proteinExistence type="predicted"/>
<dbReference type="GeneID" id="34220693"/>
<evidence type="ECO:0000313" key="1">
    <source>
        <dbReference type="EMBL" id="AIF66799.1"/>
    </source>
</evidence>
<dbReference type="OrthoDB" id="2692040at2"/>
<gene>
    <name evidence="1" type="ORF">GZ22_09195</name>
</gene>
<dbReference type="AlphaFoldDB" id="A0A075LKC3"/>
<protein>
    <submittedName>
        <fullName evidence="1">Uncharacterized protein</fullName>
    </submittedName>
</protein>
<dbReference type="EMBL" id="CP008876">
    <property type="protein sequence ID" value="AIF66799.1"/>
    <property type="molecule type" value="Genomic_DNA"/>
</dbReference>
<evidence type="ECO:0000313" key="2">
    <source>
        <dbReference type="Proteomes" id="UP000027980"/>
    </source>
</evidence>
<dbReference type="KEGG" id="tap:GZ22_09195"/>
<organism evidence="1 2">
    <name type="scientific">Terribacillus saccharophilus</name>
    <dbReference type="NCBI Taxonomy" id="361277"/>
    <lineage>
        <taxon>Bacteria</taxon>
        <taxon>Bacillati</taxon>
        <taxon>Bacillota</taxon>
        <taxon>Bacilli</taxon>
        <taxon>Bacillales</taxon>
        <taxon>Bacillaceae</taxon>
        <taxon>Terribacillus</taxon>
    </lineage>
</organism>
<dbReference type="HOGENOM" id="CLU_2902765_0_0_9"/>
<reference evidence="1 2" key="1">
    <citation type="submission" date="2014-07" db="EMBL/GenBank/DDBJ databases">
        <title>Complete genome sequence of a moderately halophilic bacterium Terribacillus aidingensis MP602, isolated from Cryptomeria fortunei in Tianmu mountain in China.</title>
        <authorList>
            <person name="Wang Y."/>
            <person name="Lu P."/>
            <person name="Zhang L."/>
        </authorList>
    </citation>
    <scope>NUCLEOTIDE SEQUENCE [LARGE SCALE GENOMIC DNA]</scope>
    <source>
        <strain evidence="1 2">MP602</strain>
    </source>
</reference>
<dbReference type="RefSeq" id="WP_038561320.1">
    <property type="nucleotide sequence ID" value="NZ_CP008876.1"/>
</dbReference>
<accession>A0A075LKC3</accession>
<sequence length="62" mass="7140">MWKTLITTLTLAASIVFLVRERYRVLNALLAVTVLRKGLIRLSMGIEPLRSRMLPILFKRSV</sequence>
<dbReference type="Proteomes" id="UP000027980">
    <property type="component" value="Chromosome"/>
</dbReference>